<dbReference type="GO" id="GO:0012505">
    <property type="term" value="C:endomembrane system"/>
    <property type="evidence" value="ECO:0007669"/>
    <property type="project" value="UniProtKB-SubCell"/>
</dbReference>
<dbReference type="Proteomes" id="UP000059188">
    <property type="component" value="Unassembled WGS sequence"/>
</dbReference>
<keyword evidence="3 8" id="KW-0812">Transmembrane</keyword>
<dbReference type="Pfam" id="PF01699">
    <property type="entry name" value="Na_Ca_ex"/>
    <property type="match status" value="1"/>
</dbReference>
<keyword evidence="4 8" id="KW-1133">Transmembrane helix</keyword>
<organism evidence="10 11">
    <name type="scientific">Thanatephorus cucumeris (strain AG1-IB / isolate 7/3/14)</name>
    <name type="common">Lettuce bottom rot fungus</name>
    <name type="synonym">Rhizoctonia solani</name>
    <dbReference type="NCBI Taxonomy" id="1108050"/>
    <lineage>
        <taxon>Eukaryota</taxon>
        <taxon>Fungi</taxon>
        <taxon>Dikarya</taxon>
        <taxon>Basidiomycota</taxon>
        <taxon>Agaricomycotina</taxon>
        <taxon>Agaricomycetes</taxon>
        <taxon>Cantharellales</taxon>
        <taxon>Ceratobasidiaceae</taxon>
        <taxon>Rhizoctonia</taxon>
        <taxon>Rhizoctonia solani AG-1</taxon>
    </lineage>
</organism>
<evidence type="ECO:0000313" key="11">
    <source>
        <dbReference type="Proteomes" id="UP000059188"/>
    </source>
</evidence>
<feature type="transmembrane region" description="Helical" evidence="8">
    <location>
        <begin position="250"/>
        <end position="273"/>
    </location>
</feature>
<evidence type="ECO:0000256" key="1">
    <source>
        <dbReference type="ARBA" id="ARBA00004127"/>
    </source>
</evidence>
<feature type="compositionally biased region" description="Polar residues" evidence="7">
    <location>
        <begin position="455"/>
        <end position="464"/>
    </location>
</feature>
<dbReference type="InterPro" id="IPR004713">
    <property type="entry name" value="CaH_exchang"/>
</dbReference>
<feature type="domain" description="Sodium/calcium exchanger membrane region" evidence="9">
    <location>
        <begin position="508"/>
        <end position="664"/>
    </location>
</feature>
<evidence type="ECO:0000256" key="8">
    <source>
        <dbReference type="SAM" id="Phobius"/>
    </source>
</evidence>
<feature type="transmembrane region" description="Helical" evidence="8">
    <location>
        <begin position="508"/>
        <end position="530"/>
    </location>
</feature>
<evidence type="ECO:0000256" key="2">
    <source>
        <dbReference type="ARBA" id="ARBA00022448"/>
    </source>
</evidence>
<name>A0A0B7G220_THACB</name>
<evidence type="ECO:0000313" key="10">
    <source>
        <dbReference type="EMBL" id="CEL63124.1"/>
    </source>
</evidence>
<dbReference type="GO" id="GO:0000329">
    <property type="term" value="C:fungal-type vacuole membrane"/>
    <property type="evidence" value="ECO:0007669"/>
    <property type="project" value="TreeGrafter"/>
</dbReference>
<sequence length="694" mass="75776">MSGQYAPVRDLDAEEDTHNHGTPDFPQAEPYRGSTETLVPESTTPPGAQYARVPPDQAGGGRAHIRPAFTHQRTGSSGAYADPWSPGYQRNRGRFSLGSTQELHSADQSKRFSRPSLGPTQLRHASTGTPAIPAGPPVSKWQNFKKKFQGHRIRERGHEVPGLWASLKAIVTCSWLNILFVFIPLAWDYVYLFILSFIAIIPLENICEFAGEQLALYCGESIGDLIIITLHNVVEVVLAWFLLIKCELKLLQATIVGVVILHALLVPGAAFLAGGSKIWAQNLKPRVTELNQSLLTVGVLALVVPSGFYAALPYQHPLSYAPQFANATLVDMVKEAAKNATNSTAHAARLLARAGAEDEKKQKSSVHAMEIAAQVVGVSDSTRGMILSLSRGISVILFIIYIGSRIYLHNPPGGKKRSLSQKFEEGEAVPVHDVGYAMTPGQPSGPYFDQKHRSTTPPQGYSSTTNLVYHAEDREKATAFLEREQGDASHAEEHGHGHHKPEVGPWPALILLLISVGMITVTAECLVVAIKPIREQVDEKKMFTDEWFGLVLLPLLSYAGDGLNASMYFVRSSLFSQNVAPPEPIAKATSIDLAIQFALLWVPLLVLVAWIINTPLTLLFDHFEIVVIVGACFLVNSVTQDGRTNWAEGLIMVGFYTIIALAAWFYPGNADAHFLSYCKSIEELLSNSPVAALA</sequence>
<evidence type="ECO:0000256" key="3">
    <source>
        <dbReference type="ARBA" id="ARBA00022692"/>
    </source>
</evidence>
<evidence type="ECO:0000259" key="9">
    <source>
        <dbReference type="Pfam" id="PF01699"/>
    </source>
</evidence>
<feature type="compositionally biased region" description="Polar residues" evidence="7">
    <location>
        <begin position="34"/>
        <end position="46"/>
    </location>
</feature>
<dbReference type="InterPro" id="IPR004837">
    <property type="entry name" value="NaCa_Exmemb"/>
</dbReference>
<feature type="transmembrane region" description="Helical" evidence="8">
    <location>
        <begin position="222"/>
        <end position="244"/>
    </location>
</feature>
<evidence type="ECO:0000256" key="4">
    <source>
        <dbReference type="ARBA" id="ARBA00022989"/>
    </source>
</evidence>
<keyword evidence="5" id="KW-0406">Ion transport</keyword>
<dbReference type="EMBL" id="LN679107">
    <property type="protein sequence ID" value="CEL63124.1"/>
    <property type="molecule type" value="Genomic_DNA"/>
</dbReference>
<keyword evidence="6 8" id="KW-0472">Membrane</keyword>
<evidence type="ECO:0000256" key="6">
    <source>
        <dbReference type="ARBA" id="ARBA00023136"/>
    </source>
</evidence>
<dbReference type="AlphaFoldDB" id="A0A0B7G220"/>
<reference evidence="10 11" key="1">
    <citation type="submission" date="2014-11" db="EMBL/GenBank/DDBJ databases">
        <authorList>
            <person name="Wibberg Daniel"/>
        </authorList>
    </citation>
    <scope>NUCLEOTIDE SEQUENCE [LARGE SCALE GENOMIC DNA]</scope>
    <source>
        <strain evidence="10">Rhizoctonia solani AG1-IB 7/3/14</strain>
    </source>
</reference>
<dbReference type="GO" id="GO:0015369">
    <property type="term" value="F:calcium:proton antiporter activity"/>
    <property type="evidence" value="ECO:0007669"/>
    <property type="project" value="TreeGrafter"/>
</dbReference>
<comment type="subcellular location">
    <subcellularLocation>
        <location evidence="1">Endomembrane system</location>
        <topology evidence="1">Multi-pass membrane protein</topology>
    </subcellularLocation>
</comment>
<feature type="region of interest" description="Disordered" evidence="7">
    <location>
        <begin position="1"/>
        <end position="132"/>
    </location>
</feature>
<feature type="transmembrane region" description="Helical" evidence="8">
    <location>
        <begin position="646"/>
        <end position="666"/>
    </location>
</feature>
<evidence type="ECO:0000256" key="7">
    <source>
        <dbReference type="SAM" id="MobiDB-lite"/>
    </source>
</evidence>
<protein>
    <submittedName>
        <fullName evidence="10">Vacuolar calcium ion transporter</fullName>
    </submittedName>
</protein>
<feature type="transmembrane region" description="Helical" evidence="8">
    <location>
        <begin position="591"/>
        <end position="612"/>
    </location>
</feature>
<dbReference type="PANTHER" id="PTHR31503:SF20">
    <property type="entry name" value="CA(2+)_H(+) EXCHANGER, PUTATIVE (EUROFUNG)-RELATED"/>
    <property type="match status" value="1"/>
</dbReference>
<feature type="transmembrane region" description="Helical" evidence="8">
    <location>
        <begin position="189"/>
        <end position="210"/>
    </location>
</feature>
<evidence type="ECO:0000256" key="5">
    <source>
        <dbReference type="ARBA" id="ARBA00023065"/>
    </source>
</evidence>
<feature type="transmembrane region" description="Helical" evidence="8">
    <location>
        <begin position="294"/>
        <end position="312"/>
    </location>
</feature>
<dbReference type="PANTHER" id="PTHR31503">
    <property type="entry name" value="VACUOLAR CALCIUM ION TRANSPORTER"/>
    <property type="match status" value="1"/>
</dbReference>
<proteinExistence type="predicted"/>
<feature type="transmembrane region" description="Helical" evidence="8">
    <location>
        <begin position="389"/>
        <end position="408"/>
    </location>
</feature>
<feature type="region of interest" description="Disordered" evidence="7">
    <location>
        <begin position="434"/>
        <end position="464"/>
    </location>
</feature>
<dbReference type="GO" id="GO:0006874">
    <property type="term" value="P:intracellular calcium ion homeostasis"/>
    <property type="evidence" value="ECO:0007669"/>
    <property type="project" value="TreeGrafter"/>
</dbReference>
<dbReference type="OrthoDB" id="1699231at2759"/>
<keyword evidence="11" id="KW-1185">Reference proteome</keyword>
<gene>
    <name evidence="10" type="ORF">RSOLAG1IB_05164</name>
</gene>
<accession>A0A0B7G220</accession>
<feature type="transmembrane region" description="Helical" evidence="8">
    <location>
        <begin position="618"/>
        <end position="639"/>
    </location>
</feature>
<keyword evidence="2" id="KW-0813">Transport</keyword>